<proteinExistence type="predicted"/>
<dbReference type="Pfam" id="PF01638">
    <property type="entry name" value="HxlR"/>
    <property type="match status" value="1"/>
</dbReference>
<evidence type="ECO:0000256" key="3">
    <source>
        <dbReference type="ARBA" id="ARBA00023163"/>
    </source>
</evidence>
<evidence type="ECO:0000313" key="6">
    <source>
        <dbReference type="EMBL" id="GGB33118.1"/>
    </source>
</evidence>
<dbReference type="AlphaFoldDB" id="A0A916WVE9"/>
<comment type="caution">
    <text evidence="6">The sequence shown here is derived from an EMBL/GenBank/DDBJ whole genome shotgun (WGS) entry which is preliminary data.</text>
</comment>
<sequence>MAEAYTVMAASCPSRVILHRIGARWTIFVITALADREMRFTELKAYIQGITPKVLTETLRSLEHDGLIERTDRGGSVRHVSYSLTPLGRSLLVPLAAVRTWAENHVPDVQAANARQETPETNAYQQPVTSRQARTPSRR</sequence>
<dbReference type="CDD" id="cd00090">
    <property type="entry name" value="HTH_ARSR"/>
    <property type="match status" value="1"/>
</dbReference>
<dbReference type="PANTHER" id="PTHR33204:SF37">
    <property type="entry name" value="HTH-TYPE TRANSCRIPTIONAL REGULATOR YODB"/>
    <property type="match status" value="1"/>
</dbReference>
<keyword evidence="7" id="KW-1185">Reference proteome</keyword>
<dbReference type="Proteomes" id="UP000621454">
    <property type="component" value="Unassembled WGS sequence"/>
</dbReference>
<dbReference type="InterPro" id="IPR002577">
    <property type="entry name" value="HTH_HxlR"/>
</dbReference>
<protein>
    <recommendedName>
        <fullName evidence="5">HTH hxlR-type domain-containing protein</fullName>
    </recommendedName>
</protein>
<dbReference type="SUPFAM" id="SSF46785">
    <property type="entry name" value="Winged helix' DNA-binding domain"/>
    <property type="match status" value="1"/>
</dbReference>
<evidence type="ECO:0000259" key="5">
    <source>
        <dbReference type="PROSITE" id="PS51118"/>
    </source>
</evidence>
<dbReference type="EMBL" id="BMGC01000013">
    <property type="protein sequence ID" value="GGB33118.1"/>
    <property type="molecule type" value="Genomic_DNA"/>
</dbReference>
<keyword evidence="2" id="KW-0238">DNA-binding</keyword>
<dbReference type="GO" id="GO:0003677">
    <property type="term" value="F:DNA binding"/>
    <property type="evidence" value="ECO:0007669"/>
    <property type="project" value="UniProtKB-KW"/>
</dbReference>
<feature type="domain" description="HTH hxlR-type" evidence="5">
    <location>
        <begin position="12"/>
        <end position="110"/>
    </location>
</feature>
<dbReference type="RefSeq" id="WP_188586593.1">
    <property type="nucleotide sequence ID" value="NZ_BMGC01000013.1"/>
</dbReference>
<name>A0A916WVE9_9ACTN</name>
<accession>A0A916WVE9</accession>
<dbReference type="Gene3D" id="1.10.10.10">
    <property type="entry name" value="Winged helix-like DNA-binding domain superfamily/Winged helix DNA-binding domain"/>
    <property type="match status" value="1"/>
</dbReference>
<keyword evidence="1" id="KW-0805">Transcription regulation</keyword>
<evidence type="ECO:0000256" key="2">
    <source>
        <dbReference type="ARBA" id="ARBA00023125"/>
    </source>
</evidence>
<dbReference type="InterPro" id="IPR011991">
    <property type="entry name" value="ArsR-like_HTH"/>
</dbReference>
<evidence type="ECO:0000256" key="1">
    <source>
        <dbReference type="ARBA" id="ARBA00023015"/>
    </source>
</evidence>
<evidence type="ECO:0000256" key="4">
    <source>
        <dbReference type="SAM" id="MobiDB-lite"/>
    </source>
</evidence>
<evidence type="ECO:0000313" key="7">
    <source>
        <dbReference type="Proteomes" id="UP000621454"/>
    </source>
</evidence>
<keyword evidence="3" id="KW-0804">Transcription</keyword>
<gene>
    <name evidence="6" type="ORF">GCM10011489_21560</name>
</gene>
<feature type="region of interest" description="Disordered" evidence="4">
    <location>
        <begin position="111"/>
        <end position="139"/>
    </location>
</feature>
<dbReference type="PANTHER" id="PTHR33204">
    <property type="entry name" value="TRANSCRIPTIONAL REGULATOR, MARR FAMILY"/>
    <property type="match status" value="1"/>
</dbReference>
<organism evidence="6 7">
    <name type="scientific">Gordonia jinhuaensis</name>
    <dbReference type="NCBI Taxonomy" id="1517702"/>
    <lineage>
        <taxon>Bacteria</taxon>
        <taxon>Bacillati</taxon>
        <taxon>Actinomycetota</taxon>
        <taxon>Actinomycetes</taxon>
        <taxon>Mycobacteriales</taxon>
        <taxon>Gordoniaceae</taxon>
        <taxon>Gordonia</taxon>
    </lineage>
</organism>
<dbReference type="InterPro" id="IPR036388">
    <property type="entry name" value="WH-like_DNA-bd_sf"/>
</dbReference>
<dbReference type="InterPro" id="IPR036390">
    <property type="entry name" value="WH_DNA-bd_sf"/>
</dbReference>
<reference evidence="6" key="2">
    <citation type="submission" date="2020-09" db="EMBL/GenBank/DDBJ databases">
        <authorList>
            <person name="Sun Q."/>
            <person name="Zhou Y."/>
        </authorList>
    </citation>
    <scope>NUCLEOTIDE SEQUENCE</scope>
    <source>
        <strain evidence="6">CGMCC 1.12827</strain>
    </source>
</reference>
<dbReference type="PROSITE" id="PS51118">
    <property type="entry name" value="HTH_HXLR"/>
    <property type="match status" value="1"/>
</dbReference>
<reference evidence="6" key="1">
    <citation type="journal article" date="2014" name="Int. J. Syst. Evol. Microbiol.">
        <title>Complete genome sequence of Corynebacterium casei LMG S-19264T (=DSM 44701T), isolated from a smear-ripened cheese.</title>
        <authorList>
            <consortium name="US DOE Joint Genome Institute (JGI-PGF)"/>
            <person name="Walter F."/>
            <person name="Albersmeier A."/>
            <person name="Kalinowski J."/>
            <person name="Ruckert C."/>
        </authorList>
    </citation>
    <scope>NUCLEOTIDE SEQUENCE</scope>
    <source>
        <strain evidence="6">CGMCC 1.12827</strain>
    </source>
</reference>
<feature type="compositionally biased region" description="Polar residues" evidence="4">
    <location>
        <begin position="113"/>
        <end position="139"/>
    </location>
</feature>